<evidence type="ECO:0000313" key="1">
    <source>
        <dbReference type="EMBL" id="KAI3722579.1"/>
    </source>
</evidence>
<reference evidence="2" key="1">
    <citation type="journal article" date="2022" name="Mol. Ecol. Resour.">
        <title>The genomes of chicory, endive, great burdock and yacon provide insights into Asteraceae palaeo-polyploidization history and plant inulin production.</title>
        <authorList>
            <person name="Fan W."/>
            <person name="Wang S."/>
            <person name="Wang H."/>
            <person name="Wang A."/>
            <person name="Jiang F."/>
            <person name="Liu H."/>
            <person name="Zhao H."/>
            <person name="Xu D."/>
            <person name="Zhang Y."/>
        </authorList>
    </citation>
    <scope>NUCLEOTIDE SEQUENCE [LARGE SCALE GENOMIC DNA]</scope>
    <source>
        <strain evidence="2">cv. Punajuju</strain>
    </source>
</reference>
<proteinExistence type="predicted"/>
<organism evidence="1 2">
    <name type="scientific">Cichorium intybus</name>
    <name type="common">Chicory</name>
    <dbReference type="NCBI Taxonomy" id="13427"/>
    <lineage>
        <taxon>Eukaryota</taxon>
        <taxon>Viridiplantae</taxon>
        <taxon>Streptophyta</taxon>
        <taxon>Embryophyta</taxon>
        <taxon>Tracheophyta</taxon>
        <taxon>Spermatophyta</taxon>
        <taxon>Magnoliopsida</taxon>
        <taxon>eudicotyledons</taxon>
        <taxon>Gunneridae</taxon>
        <taxon>Pentapetalae</taxon>
        <taxon>asterids</taxon>
        <taxon>campanulids</taxon>
        <taxon>Asterales</taxon>
        <taxon>Asteraceae</taxon>
        <taxon>Cichorioideae</taxon>
        <taxon>Cichorieae</taxon>
        <taxon>Cichoriinae</taxon>
        <taxon>Cichorium</taxon>
    </lineage>
</organism>
<name>A0ACB9BKS6_CICIN</name>
<dbReference type="Proteomes" id="UP001055811">
    <property type="component" value="Linkage Group LG06"/>
</dbReference>
<gene>
    <name evidence="1" type="ORF">L2E82_33619</name>
</gene>
<sequence length="345" mass="38783">MEWLPRQKVQQTRVYSSSCHFLIRFYTFTTDWENMAIMAAIAAHFSLSSLSHSSPSSQTSSCSFLQRARFSCCASSSLPQHVGRTGFMDFPYVSTPHKNLMVDLVSTVESHLGSILNPCTLPPDVQSYQNETGTAHAALHLRSGVQSSQIDFILGSWLHCELPTGGALNITSLSAYLNSSTDAPNLLVELIQSSPTSMVLILDLPHRKELVLNPDYLKTFYEDTQLDQHRQRLEKLSEVTPYFSSSLYIRSVVSPTAILVRIETEQLEEMIETHVSPIAKEVLKTWLDVCAFGERVVGEDERVYLKKRDEMSKSKTIEIDLGSSLPRLFGQETANRVLEALREVF</sequence>
<accession>A0ACB9BKS6</accession>
<keyword evidence="2" id="KW-1185">Reference proteome</keyword>
<reference evidence="1 2" key="2">
    <citation type="journal article" date="2022" name="Mol. Ecol. Resour.">
        <title>The genomes of chicory, endive, great burdock and yacon provide insights into Asteraceae paleo-polyploidization history and plant inulin production.</title>
        <authorList>
            <person name="Fan W."/>
            <person name="Wang S."/>
            <person name="Wang H."/>
            <person name="Wang A."/>
            <person name="Jiang F."/>
            <person name="Liu H."/>
            <person name="Zhao H."/>
            <person name="Xu D."/>
            <person name="Zhang Y."/>
        </authorList>
    </citation>
    <scope>NUCLEOTIDE SEQUENCE [LARGE SCALE GENOMIC DNA]</scope>
    <source>
        <strain evidence="2">cv. Punajuju</strain>
        <tissue evidence="1">Leaves</tissue>
    </source>
</reference>
<dbReference type="EMBL" id="CM042014">
    <property type="protein sequence ID" value="KAI3722579.1"/>
    <property type="molecule type" value="Genomic_DNA"/>
</dbReference>
<comment type="caution">
    <text evidence="1">The sequence shown here is derived from an EMBL/GenBank/DDBJ whole genome shotgun (WGS) entry which is preliminary data.</text>
</comment>
<evidence type="ECO:0000313" key="2">
    <source>
        <dbReference type="Proteomes" id="UP001055811"/>
    </source>
</evidence>
<protein>
    <submittedName>
        <fullName evidence="1">Uncharacterized protein</fullName>
    </submittedName>
</protein>